<dbReference type="Proteomes" id="UP000008721">
    <property type="component" value="Chromosome"/>
</dbReference>
<sequence length="147" mass="16602">MSLKEQINNDIKTAMKEKNVPLRDALRLLSSAMKQIEVDERKELSDEDIIKIIQKQVKQRNDAMSQYRDAGREDLYEKEASEAAIFETYLPKQLSDEELENAIRAIITQTGAETMKDIGRVMGAASKELGAQADGKRINECAKKLLS</sequence>
<dbReference type="STRING" id="709032.Sulku_1741"/>
<evidence type="ECO:0000313" key="1">
    <source>
        <dbReference type="EMBL" id="ADR34402.1"/>
    </source>
</evidence>
<dbReference type="Gene3D" id="1.10.10.410">
    <property type="match status" value="1"/>
</dbReference>
<dbReference type="InterPro" id="IPR003789">
    <property type="entry name" value="Asn/Gln_tRNA_amidoTrase-B-like"/>
</dbReference>
<dbReference type="AlphaFoldDB" id="E4U100"/>
<dbReference type="GO" id="GO:0016884">
    <property type="term" value="F:carbon-nitrogen ligase activity, with glutamine as amido-N-donor"/>
    <property type="evidence" value="ECO:0007669"/>
    <property type="project" value="InterPro"/>
</dbReference>
<dbReference type="Gene3D" id="1.10.1510.10">
    <property type="entry name" value="Uncharacterised protein YqeY/AIM41 PF09424, N-terminal domain"/>
    <property type="match status" value="1"/>
</dbReference>
<dbReference type="InterPro" id="IPR023168">
    <property type="entry name" value="GatB_Yqey_C_2"/>
</dbReference>
<proteinExistence type="predicted"/>
<dbReference type="KEGG" id="sku:Sulku_1741"/>
<dbReference type="Pfam" id="PF09424">
    <property type="entry name" value="YqeY"/>
    <property type="match status" value="1"/>
</dbReference>
<dbReference type="InterPro" id="IPR042184">
    <property type="entry name" value="YqeY/Aim41_N"/>
</dbReference>
<dbReference type="PANTHER" id="PTHR28055">
    <property type="entry name" value="ALTERED INHERITANCE OF MITOCHONDRIA PROTEIN 41, MITOCHONDRIAL"/>
    <property type="match status" value="1"/>
</dbReference>
<dbReference type="RefSeq" id="WP_013460599.1">
    <property type="nucleotide sequence ID" value="NC_014762.1"/>
</dbReference>
<gene>
    <name evidence="1" type="ordered locus">Sulku_1741</name>
</gene>
<dbReference type="HOGENOM" id="CLU_079430_2_1_7"/>
<evidence type="ECO:0000313" key="2">
    <source>
        <dbReference type="Proteomes" id="UP000008721"/>
    </source>
</evidence>
<name>E4U100_SULKY</name>
<dbReference type="eggNOG" id="COG1610">
    <property type="taxonomic scope" value="Bacteria"/>
</dbReference>
<organism evidence="1 2">
    <name type="scientific">Sulfuricurvum kujiense (strain ATCC BAA-921 / DSM 16994 / JCM 11577 / YK-1)</name>
    <dbReference type="NCBI Taxonomy" id="709032"/>
    <lineage>
        <taxon>Bacteria</taxon>
        <taxon>Pseudomonadati</taxon>
        <taxon>Campylobacterota</taxon>
        <taxon>Epsilonproteobacteria</taxon>
        <taxon>Campylobacterales</taxon>
        <taxon>Sulfurimonadaceae</taxon>
        <taxon>Sulfuricurvum</taxon>
    </lineage>
</organism>
<accession>E4U100</accession>
<dbReference type="InterPro" id="IPR019004">
    <property type="entry name" value="YqeY/Aim41"/>
</dbReference>
<reference evidence="1 2" key="1">
    <citation type="journal article" date="2012" name="Stand. Genomic Sci.">
        <title>Complete genome sequence of the sulfur compounds oxidizing chemolithoautotroph Sulfuricurvum kujiense type strain (YK-1(T)).</title>
        <authorList>
            <person name="Han C."/>
            <person name="Kotsyurbenko O."/>
            <person name="Chertkov O."/>
            <person name="Held B."/>
            <person name="Lapidus A."/>
            <person name="Nolan M."/>
            <person name="Lucas S."/>
            <person name="Hammon N."/>
            <person name="Deshpande S."/>
            <person name="Cheng J.F."/>
            <person name="Tapia R."/>
            <person name="Goodwin L.A."/>
            <person name="Pitluck S."/>
            <person name="Liolios K."/>
            <person name="Pagani I."/>
            <person name="Ivanova N."/>
            <person name="Mavromatis K."/>
            <person name="Mikhailova N."/>
            <person name="Pati A."/>
            <person name="Chen A."/>
            <person name="Palaniappan K."/>
            <person name="Land M."/>
            <person name="Hauser L."/>
            <person name="Chang Y.J."/>
            <person name="Jeffries C.D."/>
            <person name="Brambilla E.M."/>
            <person name="Rohde M."/>
            <person name="Spring S."/>
            <person name="Sikorski J."/>
            <person name="Goker M."/>
            <person name="Woyke T."/>
            <person name="Bristow J."/>
            <person name="Eisen J.A."/>
            <person name="Markowitz V."/>
            <person name="Hugenholtz P."/>
            <person name="Kyrpides N.C."/>
            <person name="Klenk H.P."/>
            <person name="Detter J.C."/>
        </authorList>
    </citation>
    <scope>NUCLEOTIDE SEQUENCE [LARGE SCALE GENOMIC DNA]</scope>
    <source>
        <strain evidence="2">ATCC BAA-921 / DSM 16994 / JCM 11577 / YK-1</strain>
    </source>
</reference>
<dbReference type="EMBL" id="CP002355">
    <property type="protein sequence ID" value="ADR34402.1"/>
    <property type="molecule type" value="Genomic_DNA"/>
</dbReference>
<dbReference type="PANTHER" id="PTHR28055:SF1">
    <property type="entry name" value="ALTERED INHERITANCE OF MITOCHONDRIA PROTEIN 41, MITOCHONDRIAL"/>
    <property type="match status" value="1"/>
</dbReference>
<keyword evidence="2" id="KW-1185">Reference proteome</keyword>
<protein>
    <submittedName>
        <fullName evidence="1">GatB/YqeY domain-containing protein</fullName>
    </submittedName>
</protein>
<dbReference type="SUPFAM" id="SSF89095">
    <property type="entry name" value="GatB/YqeY motif"/>
    <property type="match status" value="1"/>
</dbReference>
<dbReference type="OrthoDB" id="9788127at2"/>